<evidence type="ECO:0000313" key="7">
    <source>
        <dbReference type="Proteomes" id="UP001303046"/>
    </source>
</evidence>
<dbReference type="Proteomes" id="UP001303046">
    <property type="component" value="Unassembled WGS sequence"/>
</dbReference>
<name>A0ABR1C733_NECAM</name>
<dbReference type="PANTHER" id="PTHR46317">
    <property type="entry name" value="HYDROLASE OF PHP SUPERFAMILY-RELATED PROTEIN"/>
    <property type="match status" value="1"/>
</dbReference>
<accession>A0ABR1C733</accession>
<comment type="function">
    <text evidence="4">Exhibits 3'-exonuclease activities and apurinic/apyrimidinic (AP) endonuclease (in vitro). Show preferential AP endonuclease activity on double-stranded DNA substrates and 3'- exonuclease activity on single-stranded DNA.</text>
</comment>
<gene>
    <name evidence="6" type="primary">Necator_chrII.g5634</name>
    <name evidence="6" type="ORF">RB195_017841</name>
</gene>
<keyword evidence="2" id="KW-0479">Metal-binding</keyword>
<dbReference type="InterPro" id="IPR000477">
    <property type="entry name" value="RT_dom"/>
</dbReference>
<dbReference type="PANTHER" id="PTHR46317:SF1">
    <property type="entry name" value="HYDROLASE, TATD FAMILY"/>
    <property type="match status" value="1"/>
</dbReference>
<evidence type="ECO:0000256" key="3">
    <source>
        <dbReference type="ARBA" id="ARBA00022801"/>
    </source>
</evidence>
<dbReference type="Gene3D" id="3.20.20.140">
    <property type="entry name" value="Metal-dependent hydrolases"/>
    <property type="match status" value="2"/>
</dbReference>
<evidence type="ECO:0000256" key="4">
    <source>
        <dbReference type="ARBA" id="ARBA00093287"/>
    </source>
</evidence>
<feature type="domain" description="Reverse transcriptase" evidence="5">
    <location>
        <begin position="172"/>
        <end position="396"/>
    </location>
</feature>
<dbReference type="PROSITE" id="PS01091">
    <property type="entry name" value="TATD_3"/>
    <property type="match status" value="1"/>
</dbReference>
<dbReference type="InterPro" id="IPR018228">
    <property type="entry name" value="DNase_TatD-rel_CS"/>
</dbReference>
<keyword evidence="3" id="KW-0378">Hydrolase</keyword>
<sequence>MTSGMIDTHCHLVDNKFKSDVDDVIQRAKQSGVQCAVVCPEYANIEERRAEVLAEAAEAGKSIRYARRDFASRKTRTTALLNPKGTTIASRRGMEKIIYDFYSDLFDSHVHLPPHHLREDGHVIPEILPSEIRHAIMSVRNRTAPGLDRIKPEQLKNLPPVLINTLARIFTRYLSECKVPKQWKTSKIVLLYKKGDPHDIGNYHPICLLSVIYKLFIRVIFNRIEKVLDEGQPCEPAGFRKGLSTIDHIHTVSKLIEVSREYKMPLCLTFIDLKKAFDSVETEAVVEALDNQSVPTQYIKGDTISPKIFTATLDNAMRKLEWDDMEVKVGGRQLHHLRFADVIVLITPRISQEERMLTEFDETCGCIGLQLNLGKTMFMRNGWVSDSPFTLNGTNISECTSYVYLGAYKSIEDVVKKTRNTRLRAHLFNTTVLPALTYASETWAFRKQEENAVSVIERSIERMMLGVSRFTQVKDGIRSSLLRQRSKIRDAAAFAKESKIRWAGHVMRFNDNRWTRTVSDWVPRDIQRTTGRPPTRCSDFFTKSFKENYDALRVPRERRNHWATLARDRDKWKNYWRPLDHFEDQRESRFMNAHAALQWGLADVPSHCFYPPRQVRYQLVDAGETNGLVCTSEFGSESLVTVVARPKPNTPHKTRDASDLKAESERLKKAPVVLIDAMTMLYSMSEKKNKSVKISDIDGVQAFLEEHRGVVKCIGEIGLDFTQHYKITPDDILVQKEVLLKHIGWAKQFRLPMTVHSRSATGDTVDFLIENAADRVALHAFNGTLEEALRGLQAGFFFSIPPSFTTGDHKRFLLEAVPIEQLLLETDSPVLGPVRGERNEPANLKLSADFIAEVKNLPVEEVISATTANARKLLGI</sequence>
<dbReference type="InterPro" id="IPR043502">
    <property type="entry name" value="DNA/RNA_pol_sf"/>
</dbReference>
<proteinExistence type="inferred from homology"/>
<comment type="similarity">
    <text evidence="1">Belongs to the metallo-dependent hydrolases superfamily. TatD-type hydrolase family.</text>
</comment>
<evidence type="ECO:0000313" key="6">
    <source>
        <dbReference type="EMBL" id="KAK6734302.1"/>
    </source>
</evidence>
<evidence type="ECO:0000256" key="2">
    <source>
        <dbReference type="ARBA" id="ARBA00022723"/>
    </source>
</evidence>
<dbReference type="InterPro" id="IPR001130">
    <property type="entry name" value="TatD-like"/>
</dbReference>
<evidence type="ECO:0000259" key="5">
    <source>
        <dbReference type="PROSITE" id="PS50878"/>
    </source>
</evidence>
<comment type="caution">
    <text evidence="6">The sequence shown here is derived from an EMBL/GenBank/DDBJ whole genome shotgun (WGS) entry which is preliminary data.</text>
</comment>
<dbReference type="SUPFAM" id="SSF51556">
    <property type="entry name" value="Metallo-dependent hydrolases"/>
    <property type="match status" value="2"/>
</dbReference>
<reference evidence="6 7" key="1">
    <citation type="submission" date="2023-08" db="EMBL/GenBank/DDBJ databases">
        <title>A Necator americanus chromosomal reference genome.</title>
        <authorList>
            <person name="Ilik V."/>
            <person name="Petrzelkova K.J."/>
            <person name="Pardy F."/>
            <person name="Fuh T."/>
            <person name="Niatou-Singa F.S."/>
            <person name="Gouil Q."/>
            <person name="Baker L."/>
            <person name="Ritchie M.E."/>
            <person name="Jex A.R."/>
            <person name="Gazzola D."/>
            <person name="Li H."/>
            <person name="Toshio Fujiwara R."/>
            <person name="Zhan B."/>
            <person name="Aroian R.V."/>
            <person name="Pafco B."/>
            <person name="Schwarz E.M."/>
        </authorList>
    </citation>
    <scope>NUCLEOTIDE SEQUENCE [LARGE SCALE GENOMIC DNA]</scope>
    <source>
        <strain evidence="6 7">Aroian</strain>
        <tissue evidence="6">Whole animal</tissue>
    </source>
</reference>
<dbReference type="CDD" id="cd01650">
    <property type="entry name" value="RT_nLTR_like"/>
    <property type="match status" value="1"/>
</dbReference>
<dbReference type="InterPro" id="IPR032466">
    <property type="entry name" value="Metal_Hydrolase"/>
</dbReference>
<dbReference type="PROSITE" id="PS50878">
    <property type="entry name" value="RT_POL"/>
    <property type="match status" value="1"/>
</dbReference>
<dbReference type="EMBL" id="JAVFWL010000002">
    <property type="protein sequence ID" value="KAK6734302.1"/>
    <property type="molecule type" value="Genomic_DNA"/>
</dbReference>
<dbReference type="Pfam" id="PF01026">
    <property type="entry name" value="TatD_DNase"/>
    <property type="match status" value="1"/>
</dbReference>
<dbReference type="Pfam" id="PF00078">
    <property type="entry name" value="RVT_1"/>
    <property type="match status" value="1"/>
</dbReference>
<dbReference type="CDD" id="cd01310">
    <property type="entry name" value="TatD_DNAse"/>
    <property type="match status" value="1"/>
</dbReference>
<organism evidence="6 7">
    <name type="scientific">Necator americanus</name>
    <name type="common">Human hookworm</name>
    <dbReference type="NCBI Taxonomy" id="51031"/>
    <lineage>
        <taxon>Eukaryota</taxon>
        <taxon>Metazoa</taxon>
        <taxon>Ecdysozoa</taxon>
        <taxon>Nematoda</taxon>
        <taxon>Chromadorea</taxon>
        <taxon>Rhabditida</taxon>
        <taxon>Rhabditina</taxon>
        <taxon>Rhabditomorpha</taxon>
        <taxon>Strongyloidea</taxon>
        <taxon>Ancylostomatidae</taxon>
        <taxon>Bunostominae</taxon>
        <taxon>Necator</taxon>
    </lineage>
</organism>
<dbReference type="SUPFAM" id="SSF56672">
    <property type="entry name" value="DNA/RNA polymerases"/>
    <property type="match status" value="1"/>
</dbReference>
<protein>
    <recommendedName>
        <fullName evidence="5">Reverse transcriptase domain-containing protein</fullName>
    </recommendedName>
</protein>
<keyword evidence="7" id="KW-1185">Reference proteome</keyword>
<evidence type="ECO:0000256" key="1">
    <source>
        <dbReference type="ARBA" id="ARBA00009275"/>
    </source>
</evidence>